<sequence>MDEALARRPWWQPADPADAACGRFELWWGGNTQRFPANVFRSGGAPRRVVSQLQGHAELTSKTRLAVNMQAHAAAHKMACSWTPTTFVVPVGAGGARQLARLRRAVQRLAESEGRVWITKPGGKNRGRGIEVFESMRDIERHLAAQPPGAHWVVQKYIERPLLVGGRKFDIRAYALVAPCGRVYVHRACYARTSSSAFGLADLTDKATHLTNDAVQRTMAGYGAFEEANKLSMAQLQAALAGRADVAGDLVPKMWEAARAAFSAVHGRLNPNRHAHCFELLGLDFMVDTDLWVYIIEINTSPALYRCCSLLAELLPPVIEEVEPLDGFSMLLDSPERLSAAAKRQQGKTPRASAVTLPSNRRWAKRALSAGKR</sequence>
<evidence type="ECO:0000313" key="2">
    <source>
        <dbReference type="Proteomes" id="UP001445335"/>
    </source>
</evidence>
<evidence type="ECO:0000313" key="1">
    <source>
        <dbReference type="EMBL" id="KAK9837470.1"/>
    </source>
</evidence>
<dbReference type="Proteomes" id="UP001445335">
    <property type="component" value="Unassembled WGS sequence"/>
</dbReference>
<dbReference type="SUPFAM" id="SSF56059">
    <property type="entry name" value="Glutathione synthetase ATP-binding domain-like"/>
    <property type="match status" value="1"/>
</dbReference>
<dbReference type="EMBL" id="JALJOU010000021">
    <property type="protein sequence ID" value="KAK9837470.1"/>
    <property type="molecule type" value="Genomic_DNA"/>
</dbReference>
<proteinExistence type="predicted"/>
<dbReference type="PANTHER" id="PTHR46069:SF1">
    <property type="entry name" value="CHROMOSOME UNDETERMINED SCAFFOLD_125, WHOLE GENOME SHOTGUN SEQUENCE"/>
    <property type="match status" value="1"/>
</dbReference>
<reference evidence="1 2" key="1">
    <citation type="journal article" date="2024" name="Nat. Commun.">
        <title>Phylogenomics reveals the evolutionary origins of lichenization in chlorophyte algae.</title>
        <authorList>
            <person name="Puginier C."/>
            <person name="Libourel C."/>
            <person name="Otte J."/>
            <person name="Skaloud P."/>
            <person name="Haon M."/>
            <person name="Grisel S."/>
            <person name="Petersen M."/>
            <person name="Berrin J.G."/>
            <person name="Delaux P.M."/>
            <person name="Dal Grande F."/>
            <person name="Keller J."/>
        </authorList>
    </citation>
    <scope>NUCLEOTIDE SEQUENCE [LARGE SCALE GENOMIC DNA]</scope>
    <source>
        <strain evidence="1 2">SAG 245.80</strain>
    </source>
</reference>
<dbReference type="Pfam" id="PF03133">
    <property type="entry name" value="TTL"/>
    <property type="match status" value="1"/>
</dbReference>
<organism evidence="1 2">
    <name type="scientific">Elliptochloris bilobata</name>
    <dbReference type="NCBI Taxonomy" id="381761"/>
    <lineage>
        <taxon>Eukaryota</taxon>
        <taxon>Viridiplantae</taxon>
        <taxon>Chlorophyta</taxon>
        <taxon>core chlorophytes</taxon>
        <taxon>Trebouxiophyceae</taxon>
        <taxon>Trebouxiophyceae incertae sedis</taxon>
        <taxon>Elliptochloris clade</taxon>
        <taxon>Elliptochloris</taxon>
    </lineage>
</organism>
<dbReference type="AlphaFoldDB" id="A0AAW1RV02"/>
<dbReference type="InterPro" id="IPR004344">
    <property type="entry name" value="TTL/TTLL_fam"/>
</dbReference>
<dbReference type="Gene3D" id="3.30.470.20">
    <property type="entry name" value="ATP-grasp fold, B domain"/>
    <property type="match status" value="1"/>
</dbReference>
<dbReference type="PANTHER" id="PTHR46069">
    <property type="entry name" value="TUBULIN TYROSINE LIGASE"/>
    <property type="match status" value="1"/>
</dbReference>
<evidence type="ECO:0008006" key="3">
    <source>
        <dbReference type="Google" id="ProtNLM"/>
    </source>
</evidence>
<gene>
    <name evidence="1" type="ORF">WJX81_004829</name>
</gene>
<accession>A0AAW1RV02</accession>
<protein>
    <recommendedName>
        <fullName evidence="3">Tubulin-tyrosine ligase</fullName>
    </recommendedName>
</protein>
<comment type="caution">
    <text evidence="1">The sequence shown here is derived from an EMBL/GenBank/DDBJ whole genome shotgun (WGS) entry which is preliminary data.</text>
</comment>
<dbReference type="PROSITE" id="PS51221">
    <property type="entry name" value="TTL"/>
    <property type="match status" value="1"/>
</dbReference>
<keyword evidence="2" id="KW-1185">Reference proteome</keyword>
<name>A0AAW1RV02_9CHLO</name>